<dbReference type="PROSITE" id="PS50931">
    <property type="entry name" value="HTH_LYSR"/>
    <property type="match status" value="1"/>
</dbReference>
<feature type="domain" description="HTH lysR-type" evidence="5">
    <location>
        <begin position="1"/>
        <end position="59"/>
    </location>
</feature>
<accession>A0A7Z0B0L6</accession>
<dbReference type="AlphaFoldDB" id="A0A7Z0B0L6"/>
<dbReference type="EMBL" id="JACCAU010000001">
    <property type="protein sequence ID" value="NYH15502.1"/>
    <property type="molecule type" value="Genomic_DNA"/>
</dbReference>
<evidence type="ECO:0000256" key="3">
    <source>
        <dbReference type="ARBA" id="ARBA00023125"/>
    </source>
</evidence>
<dbReference type="InterPro" id="IPR036390">
    <property type="entry name" value="WH_DNA-bd_sf"/>
</dbReference>
<dbReference type="InterPro" id="IPR005119">
    <property type="entry name" value="LysR_subst-bd"/>
</dbReference>
<evidence type="ECO:0000313" key="6">
    <source>
        <dbReference type="EMBL" id="NYH15502.1"/>
    </source>
</evidence>
<dbReference type="SUPFAM" id="SSF46785">
    <property type="entry name" value="Winged helix' DNA-binding domain"/>
    <property type="match status" value="1"/>
</dbReference>
<proteinExistence type="inferred from homology"/>
<organism evidence="6 7">
    <name type="scientific">Paraburkholderia bryophila</name>
    <dbReference type="NCBI Taxonomy" id="420952"/>
    <lineage>
        <taxon>Bacteria</taxon>
        <taxon>Pseudomonadati</taxon>
        <taxon>Pseudomonadota</taxon>
        <taxon>Betaproteobacteria</taxon>
        <taxon>Burkholderiales</taxon>
        <taxon>Burkholderiaceae</taxon>
        <taxon>Paraburkholderia</taxon>
    </lineage>
</organism>
<gene>
    <name evidence="6" type="ORF">GGD41_002730</name>
</gene>
<evidence type="ECO:0000256" key="2">
    <source>
        <dbReference type="ARBA" id="ARBA00023015"/>
    </source>
</evidence>
<dbReference type="Gene3D" id="1.10.10.10">
    <property type="entry name" value="Winged helix-like DNA-binding domain superfamily/Winged helix DNA-binding domain"/>
    <property type="match status" value="1"/>
</dbReference>
<sequence>MDNLSGIVAFVQTAEASSFVAASQRLGVSPSAVGKSVARLEQHLGVRLLQRSTRRVSLTDDGERFYERCRQILDALNEAESMMLEANAVPRGRLRVSLPTIGYRFLLPILPAFAERYPEIDLELDFNDRIVDVIEGGFDAAIRSGNLADSQLMAKRLGPFRFVLCASPGYLQRRGVPLTPADLADHACLRFRFPTSGKLQPWAFRGQSEEAAARFPTALTCNNMEALRGPPPNSVWALGICPTFWPATRFERGRCKACSTITCRTPGNFRCSGRRAANSRRSCERSWISCPNTYSATHNAAGQFALSCLVSVTPAVPIRSAHHVHPL</sequence>
<reference evidence="6 7" key="1">
    <citation type="submission" date="2020-07" db="EMBL/GenBank/DDBJ databases">
        <title>Exploring microbial biodiversity for novel pathways involved in the catabolism of aromatic compounds derived from lignin.</title>
        <authorList>
            <person name="Elkins J."/>
        </authorList>
    </citation>
    <scope>NUCLEOTIDE SEQUENCE [LARGE SCALE GENOMIC DNA]</scope>
    <source>
        <strain evidence="6 7">H2C3B</strain>
    </source>
</reference>
<dbReference type="Proteomes" id="UP000572540">
    <property type="component" value="Unassembled WGS sequence"/>
</dbReference>
<dbReference type="Pfam" id="PF03466">
    <property type="entry name" value="LysR_substrate"/>
    <property type="match status" value="1"/>
</dbReference>
<name>A0A7Z0B0L6_9BURK</name>
<evidence type="ECO:0000259" key="5">
    <source>
        <dbReference type="PROSITE" id="PS50931"/>
    </source>
</evidence>
<keyword evidence="3 6" id="KW-0238">DNA-binding</keyword>
<comment type="similarity">
    <text evidence="1">Belongs to the LysR transcriptional regulatory family.</text>
</comment>
<dbReference type="Gene3D" id="3.40.190.290">
    <property type="match status" value="1"/>
</dbReference>
<dbReference type="GO" id="GO:0006351">
    <property type="term" value="P:DNA-templated transcription"/>
    <property type="evidence" value="ECO:0007669"/>
    <property type="project" value="TreeGrafter"/>
</dbReference>
<dbReference type="InterPro" id="IPR058163">
    <property type="entry name" value="LysR-type_TF_proteobact-type"/>
</dbReference>
<dbReference type="InterPro" id="IPR000847">
    <property type="entry name" value="LysR_HTH_N"/>
</dbReference>
<keyword evidence="4" id="KW-0804">Transcription</keyword>
<dbReference type="PANTHER" id="PTHR30537">
    <property type="entry name" value="HTH-TYPE TRANSCRIPTIONAL REGULATOR"/>
    <property type="match status" value="1"/>
</dbReference>
<dbReference type="GO" id="GO:0043565">
    <property type="term" value="F:sequence-specific DNA binding"/>
    <property type="evidence" value="ECO:0007669"/>
    <property type="project" value="TreeGrafter"/>
</dbReference>
<dbReference type="PANTHER" id="PTHR30537:SF72">
    <property type="entry name" value="LYSR FAMILY TRANSCRIPTIONAL REGULATOR"/>
    <property type="match status" value="1"/>
</dbReference>
<evidence type="ECO:0000313" key="7">
    <source>
        <dbReference type="Proteomes" id="UP000572540"/>
    </source>
</evidence>
<comment type="caution">
    <text evidence="6">The sequence shown here is derived from an EMBL/GenBank/DDBJ whole genome shotgun (WGS) entry which is preliminary data.</text>
</comment>
<dbReference type="SUPFAM" id="SSF53850">
    <property type="entry name" value="Periplasmic binding protein-like II"/>
    <property type="match status" value="1"/>
</dbReference>
<evidence type="ECO:0000256" key="4">
    <source>
        <dbReference type="ARBA" id="ARBA00023163"/>
    </source>
</evidence>
<protein>
    <submittedName>
        <fullName evidence="6">DNA-binding transcriptional LysR family regulator</fullName>
    </submittedName>
</protein>
<dbReference type="GO" id="GO:0003700">
    <property type="term" value="F:DNA-binding transcription factor activity"/>
    <property type="evidence" value="ECO:0007669"/>
    <property type="project" value="InterPro"/>
</dbReference>
<dbReference type="FunFam" id="1.10.10.10:FF:000001">
    <property type="entry name" value="LysR family transcriptional regulator"/>
    <property type="match status" value="1"/>
</dbReference>
<evidence type="ECO:0000256" key="1">
    <source>
        <dbReference type="ARBA" id="ARBA00009437"/>
    </source>
</evidence>
<dbReference type="Pfam" id="PF00126">
    <property type="entry name" value="HTH_1"/>
    <property type="match status" value="1"/>
</dbReference>
<dbReference type="InterPro" id="IPR036388">
    <property type="entry name" value="WH-like_DNA-bd_sf"/>
</dbReference>
<keyword evidence="2" id="KW-0805">Transcription regulation</keyword>